<feature type="active site" description="Charge relay system" evidence="5">
    <location>
        <position position="185"/>
    </location>
</feature>
<dbReference type="PANTHER" id="PTHR43399:SF4">
    <property type="entry name" value="CELL WALL-ASSOCIATED PROTEASE"/>
    <property type="match status" value="1"/>
</dbReference>
<dbReference type="PROSITE" id="PS00137">
    <property type="entry name" value="SUBTILASE_HIS"/>
    <property type="match status" value="1"/>
</dbReference>
<protein>
    <recommendedName>
        <fullName evidence="7">Peptidase S8/S53 domain-containing protein</fullName>
    </recommendedName>
</protein>
<organism evidence="8 9">
    <name type="scientific">Microlunatus capsulatus</name>
    <dbReference type="NCBI Taxonomy" id="99117"/>
    <lineage>
        <taxon>Bacteria</taxon>
        <taxon>Bacillati</taxon>
        <taxon>Actinomycetota</taxon>
        <taxon>Actinomycetes</taxon>
        <taxon>Propionibacteriales</taxon>
        <taxon>Propionibacteriaceae</taxon>
        <taxon>Microlunatus</taxon>
    </lineage>
</organism>
<dbReference type="Pfam" id="PF00082">
    <property type="entry name" value="Peptidase_S8"/>
    <property type="match status" value="1"/>
</dbReference>
<evidence type="ECO:0000313" key="9">
    <source>
        <dbReference type="Proteomes" id="UP000758168"/>
    </source>
</evidence>
<evidence type="ECO:0000256" key="1">
    <source>
        <dbReference type="ARBA" id="ARBA00011073"/>
    </source>
</evidence>
<evidence type="ECO:0000313" key="8">
    <source>
        <dbReference type="EMBL" id="MBP2418189.1"/>
    </source>
</evidence>
<evidence type="ECO:0000256" key="6">
    <source>
        <dbReference type="SAM" id="MobiDB-lite"/>
    </source>
</evidence>
<feature type="active site" description="Charge relay system" evidence="5">
    <location>
        <position position="3"/>
    </location>
</feature>
<evidence type="ECO:0000256" key="3">
    <source>
        <dbReference type="ARBA" id="ARBA00022801"/>
    </source>
</evidence>
<feature type="active site" description="Charge relay system" evidence="5">
    <location>
        <position position="33"/>
    </location>
</feature>
<name>A0ABS4ZB16_9ACTN</name>
<dbReference type="InterPro" id="IPR015500">
    <property type="entry name" value="Peptidase_S8_subtilisin-rel"/>
</dbReference>
<comment type="similarity">
    <text evidence="1 5">Belongs to the peptidase S8 family.</text>
</comment>
<evidence type="ECO:0000256" key="5">
    <source>
        <dbReference type="PROSITE-ProRule" id="PRU01240"/>
    </source>
</evidence>
<keyword evidence="3 5" id="KW-0378">Hydrolase</keyword>
<comment type="caution">
    <text evidence="8">The sequence shown here is derived from an EMBL/GenBank/DDBJ whole genome shotgun (WGS) entry which is preliminary data.</text>
</comment>
<dbReference type="SUPFAM" id="SSF52743">
    <property type="entry name" value="Subtilisin-like"/>
    <property type="match status" value="1"/>
</dbReference>
<keyword evidence="2 5" id="KW-0645">Protease</keyword>
<dbReference type="PRINTS" id="PR00723">
    <property type="entry name" value="SUBTILISIN"/>
</dbReference>
<dbReference type="InterPro" id="IPR036852">
    <property type="entry name" value="Peptidase_S8/S53_dom_sf"/>
</dbReference>
<evidence type="ECO:0000256" key="4">
    <source>
        <dbReference type="ARBA" id="ARBA00022825"/>
    </source>
</evidence>
<dbReference type="EMBL" id="JAGIOB010000001">
    <property type="protein sequence ID" value="MBP2418189.1"/>
    <property type="molecule type" value="Genomic_DNA"/>
</dbReference>
<sequence length="239" mass="23591">MVDGGVDTAHPALRDRVVRTWRAPGLTAERGTHGTQVAGVLAGSATAAWSGGLAPDARLLDVQVLDRDGHGSADDLAAGLRFARTAEADLVLTSLALGWDASAVRAAVEALVRDGVLVVASSGNGFDDLPVFPAAYPGVLGVAALDRDGRRLALSAWAGADVAAPGDAVLAPVPGGGYAPVTGTSAAAAVAAGLLAACGGADHPAAAAPAPPWTSGSVEDAGRARPRLTCPGHHDEGGR</sequence>
<gene>
    <name evidence="8" type="ORF">JOF54_003111</name>
</gene>
<dbReference type="Gene3D" id="3.40.50.200">
    <property type="entry name" value="Peptidase S8/S53 domain"/>
    <property type="match status" value="1"/>
</dbReference>
<dbReference type="InterPro" id="IPR051048">
    <property type="entry name" value="Peptidase_S8/S53_subtilisin"/>
</dbReference>
<evidence type="ECO:0000256" key="2">
    <source>
        <dbReference type="ARBA" id="ARBA00022670"/>
    </source>
</evidence>
<keyword evidence="9" id="KW-1185">Reference proteome</keyword>
<proteinExistence type="inferred from homology"/>
<dbReference type="InterPro" id="IPR022398">
    <property type="entry name" value="Peptidase_S8_His-AS"/>
</dbReference>
<reference evidence="8 9" key="1">
    <citation type="submission" date="2021-03" db="EMBL/GenBank/DDBJ databases">
        <title>Sequencing the genomes of 1000 actinobacteria strains.</title>
        <authorList>
            <person name="Klenk H.-P."/>
        </authorList>
    </citation>
    <scope>NUCLEOTIDE SEQUENCE [LARGE SCALE GENOMIC DNA]</scope>
    <source>
        <strain evidence="8 9">DSM 12936</strain>
    </source>
</reference>
<feature type="region of interest" description="Disordered" evidence="6">
    <location>
        <begin position="205"/>
        <end position="239"/>
    </location>
</feature>
<dbReference type="InterPro" id="IPR000209">
    <property type="entry name" value="Peptidase_S8/S53_dom"/>
</dbReference>
<dbReference type="PANTHER" id="PTHR43399">
    <property type="entry name" value="SUBTILISIN-RELATED"/>
    <property type="match status" value="1"/>
</dbReference>
<dbReference type="PROSITE" id="PS51892">
    <property type="entry name" value="SUBTILASE"/>
    <property type="match status" value="1"/>
</dbReference>
<evidence type="ECO:0000259" key="7">
    <source>
        <dbReference type="Pfam" id="PF00082"/>
    </source>
</evidence>
<accession>A0ABS4ZB16</accession>
<keyword evidence="4 5" id="KW-0720">Serine protease</keyword>
<feature type="domain" description="Peptidase S8/S53" evidence="7">
    <location>
        <begin position="2"/>
        <end position="197"/>
    </location>
</feature>
<dbReference type="Proteomes" id="UP000758168">
    <property type="component" value="Unassembled WGS sequence"/>
</dbReference>